<dbReference type="Pfam" id="PF21343">
    <property type="entry name" value="ACAD9-ACADV_C"/>
    <property type="match status" value="1"/>
</dbReference>
<comment type="caution">
    <text evidence="4">The sequence shown here is derived from an EMBL/GenBank/DDBJ whole genome shotgun (WGS) entry which is preliminary data.</text>
</comment>
<evidence type="ECO:0000256" key="1">
    <source>
        <dbReference type="ARBA" id="ARBA00022946"/>
    </source>
</evidence>
<accession>A0AAD9CHV2</accession>
<protein>
    <submittedName>
        <fullName evidence="4">Complex I assembly factor ACAD9 mitochondrial</fullName>
    </submittedName>
</protein>
<keyword evidence="1" id="KW-0809">Transit peptide</keyword>
<organism evidence="4 5">
    <name type="scientific">Dissostichus eleginoides</name>
    <name type="common">Patagonian toothfish</name>
    <name type="synonym">Dissostichus amissus</name>
    <dbReference type="NCBI Taxonomy" id="100907"/>
    <lineage>
        <taxon>Eukaryota</taxon>
        <taxon>Metazoa</taxon>
        <taxon>Chordata</taxon>
        <taxon>Craniata</taxon>
        <taxon>Vertebrata</taxon>
        <taxon>Euteleostomi</taxon>
        <taxon>Actinopterygii</taxon>
        <taxon>Neopterygii</taxon>
        <taxon>Teleostei</taxon>
        <taxon>Neoteleostei</taxon>
        <taxon>Acanthomorphata</taxon>
        <taxon>Eupercaria</taxon>
        <taxon>Perciformes</taxon>
        <taxon>Notothenioidei</taxon>
        <taxon>Nototheniidae</taxon>
        <taxon>Dissostichus</taxon>
    </lineage>
</organism>
<dbReference type="Proteomes" id="UP001228049">
    <property type="component" value="Unassembled WGS sequence"/>
</dbReference>
<dbReference type="InterPro" id="IPR049448">
    <property type="entry name" value="ACAD9/ACADV-like_C"/>
</dbReference>
<evidence type="ECO:0000313" key="5">
    <source>
        <dbReference type="Proteomes" id="UP001228049"/>
    </source>
</evidence>
<dbReference type="FunFam" id="1.20.140.10:FF:000023">
    <property type="entry name" value="Acyl-CoA dehydrogenase family member 9"/>
    <property type="match status" value="1"/>
</dbReference>
<dbReference type="SUPFAM" id="SSF47203">
    <property type="entry name" value="Acyl-CoA dehydrogenase C-terminal domain-like"/>
    <property type="match status" value="1"/>
</dbReference>
<dbReference type="EMBL" id="JASDAP010000006">
    <property type="protein sequence ID" value="KAK1902038.1"/>
    <property type="molecule type" value="Genomic_DNA"/>
</dbReference>
<name>A0AAD9CHV2_DISEL</name>
<proteinExistence type="predicted"/>
<dbReference type="GO" id="GO:0016627">
    <property type="term" value="F:oxidoreductase activity, acting on the CH-CH group of donors"/>
    <property type="evidence" value="ECO:0007669"/>
    <property type="project" value="InterPro"/>
</dbReference>
<gene>
    <name evidence="4" type="ORF">KUDE01_005002</name>
</gene>
<evidence type="ECO:0000259" key="3">
    <source>
        <dbReference type="Pfam" id="PF21343"/>
    </source>
</evidence>
<dbReference type="InterPro" id="IPR036250">
    <property type="entry name" value="AcylCo_DH-like_C"/>
</dbReference>
<evidence type="ECO:0000313" key="4">
    <source>
        <dbReference type="EMBL" id="KAK1902038.1"/>
    </source>
</evidence>
<sequence>MKKGNIDVVFEMVFRRMRSAMGGTVDLGLTGKDGVVHPSLTESAKMMEQNVSLFGSTVESLLYRFGKTLVNEQLVLKRVADVLIHLYAMTAVLSRASRSISIGLRNHDHEVLLANTFCTEAFFKNNYWMIQLQKHSPENNDANIKKIAKEVLDNRGYVCSHPLERTF</sequence>
<evidence type="ECO:0000256" key="2">
    <source>
        <dbReference type="ARBA" id="ARBA00023002"/>
    </source>
</evidence>
<feature type="domain" description="ACAD9/ACADV-like C-terminal" evidence="3">
    <location>
        <begin position="38"/>
        <end position="157"/>
    </location>
</feature>
<dbReference type="Gene3D" id="1.20.140.10">
    <property type="entry name" value="Butyryl-CoA Dehydrogenase, subunit A, domain 3"/>
    <property type="match status" value="1"/>
</dbReference>
<dbReference type="AlphaFoldDB" id="A0AAD9CHV2"/>
<reference evidence="4" key="1">
    <citation type="submission" date="2023-04" db="EMBL/GenBank/DDBJ databases">
        <title>Chromosome-level genome of Chaenocephalus aceratus.</title>
        <authorList>
            <person name="Park H."/>
        </authorList>
    </citation>
    <scope>NUCLEOTIDE SEQUENCE</scope>
    <source>
        <strain evidence="4">DE</strain>
        <tissue evidence="4">Muscle</tissue>
    </source>
</reference>
<keyword evidence="2" id="KW-0560">Oxidoreductase</keyword>
<keyword evidence="5" id="KW-1185">Reference proteome</keyword>